<dbReference type="SUPFAM" id="SSF55136">
    <property type="entry name" value="Probable bacterial effector-binding domain"/>
    <property type="match status" value="1"/>
</dbReference>
<evidence type="ECO:0000313" key="1">
    <source>
        <dbReference type="EMBL" id="BBH53224.1"/>
    </source>
</evidence>
<accession>A0A4P2VMG4</accession>
<dbReference type="AlphaFoldDB" id="A0A4P2VMG4"/>
<keyword evidence="2" id="KW-1185">Reference proteome</keyword>
<sequence>MAKSEEAKYKVTISDGAFEIRDYAEMIVAQVETSGEQKDALQEGFFLLANYIFGNNTTQKKIPMTAPISRRSEKIPMSVPVIQKRSGDFNWQIEFIMPAFFNLDNIPSPNNSRVQLFERDIKKFLVVRYKGRNTKKNIQIHLDKIILYAQEKNIKIKGPFLLAYYNPPWTLPFFRRNEIMFEIV</sequence>
<dbReference type="InterPro" id="IPR011256">
    <property type="entry name" value="Reg_factor_effector_dom_sf"/>
</dbReference>
<name>A0A4P2VMG4_FLUSA</name>
<dbReference type="KEGG" id="sbf:JCM31447_16670"/>
<dbReference type="PANTHER" id="PTHR11220">
    <property type="entry name" value="HEME-BINDING PROTEIN-RELATED"/>
    <property type="match status" value="1"/>
</dbReference>
<protein>
    <submittedName>
        <fullName evidence="1">Heme-binding protein</fullName>
    </submittedName>
</protein>
<dbReference type="OrthoDB" id="2156220at2"/>
<dbReference type="InterPro" id="IPR006917">
    <property type="entry name" value="SOUL_heme-bd"/>
</dbReference>
<proteinExistence type="predicted"/>
<gene>
    <name evidence="1" type="ORF">JCM31447_16670</name>
</gene>
<evidence type="ECO:0000313" key="2">
    <source>
        <dbReference type="Proteomes" id="UP000291236"/>
    </source>
</evidence>
<organism evidence="1 2">
    <name type="scientific">Fluviispira sanaruensis</name>
    <dbReference type="NCBI Taxonomy" id="2493639"/>
    <lineage>
        <taxon>Bacteria</taxon>
        <taxon>Pseudomonadati</taxon>
        <taxon>Bdellovibrionota</taxon>
        <taxon>Oligoflexia</taxon>
        <taxon>Silvanigrellales</taxon>
        <taxon>Silvanigrellaceae</taxon>
        <taxon>Fluviispira</taxon>
    </lineage>
</organism>
<reference evidence="1 2" key="1">
    <citation type="submission" date="2018-12" db="EMBL/GenBank/DDBJ databases">
        <title>Rubrispira sanarue gen. nov., sp., nov., a member of the order Silvanigrellales, isolated from a brackish lake in Hamamatsu Japan.</title>
        <authorList>
            <person name="Maejima Y."/>
            <person name="Iino T."/>
            <person name="Muraguchi Y."/>
            <person name="Fukuda K."/>
            <person name="Nojiri H."/>
            <person name="Ohkuma M."/>
            <person name="Moriuchi R."/>
            <person name="Dohra H."/>
            <person name="Kimbara K."/>
            <person name="Shintani M."/>
        </authorList>
    </citation>
    <scope>NUCLEOTIDE SEQUENCE [LARGE SCALE GENOMIC DNA]</scope>
    <source>
        <strain evidence="1 2">RF1110005</strain>
    </source>
</reference>
<dbReference type="RefSeq" id="WP_130608644.1">
    <property type="nucleotide sequence ID" value="NZ_AP019368.1"/>
</dbReference>
<dbReference type="PANTHER" id="PTHR11220:SF58">
    <property type="entry name" value="SOUL HEME-BINDING FAMILY PROTEIN"/>
    <property type="match status" value="1"/>
</dbReference>
<dbReference type="Proteomes" id="UP000291236">
    <property type="component" value="Chromosome"/>
</dbReference>
<dbReference type="EMBL" id="AP019368">
    <property type="protein sequence ID" value="BBH53224.1"/>
    <property type="molecule type" value="Genomic_DNA"/>
</dbReference>
<dbReference type="Pfam" id="PF04832">
    <property type="entry name" value="SOUL"/>
    <property type="match status" value="1"/>
</dbReference>
<dbReference type="Gene3D" id="3.20.80.10">
    <property type="entry name" value="Regulatory factor, effector binding domain"/>
    <property type="match status" value="1"/>
</dbReference>